<dbReference type="GO" id="GO:0004672">
    <property type="term" value="F:protein kinase activity"/>
    <property type="evidence" value="ECO:0007669"/>
    <property type="project" value="InterPro"/>
</dbReference>
<evidence type="ECO:0000259" key="2">
    <source>
        <dbReference type="PROSITE" id="PS50011"/>
    </source>
</evidence>
<gene>
    <name evidence="3" type="ORF">METZ01_LOCUS482158</name>
</gene>
<dbReference type="PROSITE" id="PS50011">
    <property type="entry name" value="PROTEIN_KINASE_DOM"/>
    <property type="match status" value="1"/>
</dbReference>
<dbReference type="Gene3D" id="3.30.200.20">
    <property type="entry name" value="Phosphorylase Kinase, domain 1"/>
    <property type="match status" value="1"/>
</dbReference>
<evidence type="ECO:0000256" key="1">
    <source>
        <dbReference type="SAM" id="Phobius"/>
    </source>
</evidence>
<sequence length="241" mass="26291">SHHLKGLIHPNIARHFEIGIAGKDLYLVDQYKKVTGSLITDSGLTKGKPLFEQLLDTLAYTHTLGFLHGNLTAERIQIEQNGQLYLTQFGWPPGLFEDAQINSEQPGSLPSDIQALGQLIYAAATGQTWAADRGFVSDTPIGNDVKIALQAMLTQTTTSSTINLGEIKTLIFRPDESIETKGNPVAAQTYTPIGQEPDPDNRLMQSTEIPAEKNALSRTWAIILAVILVTAGLFIFIVLPE</sequence>
<organism evidence="3">
    <name type="scientific">marine metagenome</name>
    <dbReference type="NCBI Taxonomy" id="408172"/>
    <lineage>
        <taxon>unclassified sequences</taxon>
        <taxon>metagenomes</taxon>
        <taxon>ecological metagenomes</taxon>
    </lineage>
</organism>
<proteinExistence type="predicted"/>
<name>A0A383CAV8_9ZZZZ</name>
<keyword evidence="1" id="KW-0812">Transmembrane</keyword>
<feature type="non-terminal residue" evidence="3">
    <location>
        <position position="1"/>
    </location>
</feature>
<dbReference type="Gene3D" id="1.10.510.10">
    <property type="entry name" value="Transferase(Phosphotransferase) domain 1"/>
    <property type="match status" value="1"/>
</dbReference>
<dbReference type="SUPFAM" id="SSF56112">
    <property type="entry name" value="Protein kinase-like (PK-like)"/>
    <property type="match status" value="1"/>
</dbReference>
<accession>A0A383CAV8</accession>
<feature type="domain" description="Protein kinase" evidence="2">
    <location>
        <begin position="1"/>
        <end position="241"/>
    </location>
</feature>
<dbReference type="GO" id="GO:0005524">
    <property type="term" value="F:ATP binding"/>
    <property type="evidence" value="ECO:0007669"/>
    <property type="project" value="InterPro"/>
</dbReference>
<reference evidence="3" key="1">
    <citation type="submission" date="2018-05" db="EMBL/GenBank/DDBJ databases">
        <authorList>
            <person name="Lanie J.A."/>
            <person name="Ng W.-L."/>
            <person name="Kazmierczak K.M."/>
            <person name="Andrzejewski T.M."/>
            <person name="Davidsen T.M."/>
            <person name="Wayne K.J."/>
            <person name="Tettelin H."/>
            <person name="Glass J.I."/>
            <person name="Rusch D."/>
            <person name="Podicherti R."/>
            <person name="Tsui H.-C.T."/>
            <person name="Winkler M.E."/>
        </authorList>
    </citation>
    <scope>NUCLEOTIDE SEQUENCE</scope>
</reference>
<dbReference type="AlphaFoldDB" id="A0A383CAV8"/>
<feature type="transmembrane region" description="Helical" evidence="1">
    <location>
        <begin position="220"/>
        <end position="239"/>
    </location>
</feature>
<evidence type="ECO:0000313" key="3">
    <source>
        <dbReference type="EMBL" id="SVE29304.1"/>
    </source>
</evidence>
<dbReference type="InterPro" id="IPR000719">
    <property type="entry name" value="Prot_kinase_dom"/>
</dbReference>
<feature type="non-terminal residue" evidence="3">
    <location>
        <position position="241"/>
    </location>
</feature>
<dbReference type="EMBL" id="UINC01207284">
    <property type="protein sequence ID" value="SVE29304.1"/>
    <property type="molecule type" value="Genomic_DNA"/>
</dbReference>
<keyword evidence="1" id="KW-0472">Membrane</keyword>
<protein>
    <recommendedName>
        <fullName evidence="2">Protein kinase domain-containing protein</fullName>
    </recommendedName>
</protein>
<keyword evidence="1" id="KW-1133">Transmembrane helix</keyword>
<dbReference type="InterPro" id="IPR011009">
    <property type="entry name" value="Kinase-like_dom_sf"/>
</dbReference>